<evidence type="ECO:0000256" key="4">
    <source>
        <dbReference type="ARBA" id="ARBA00023239"/>
    </source>
</evidence>
<reference evidence="10 11" key="1">
    <citation type="submission" date="2021-01" db="EMBL/GenBank/DDBJ databases">
        <title>Genomic Encyclopedia of Type Strains, Phase IV (KMG-IV): sequencing the most valuable type-strain genomes for metagenomic binning, comparative biology and taxonomic classification.</title>
        <authorList>
            <person name="Goeker M."/>
        </authorList>
    </citation>
    <scope>NUCLEOTIDE SEQUENCE [LARGE SCALE GENOMIC DNA]</scope>
    <source>
        <strain evidence="10 11">DSM 24834</strain>
    </source>
</reference>
<dbReference type="InterPro" id="IPR000183">
    <property type="entry name" value="Orn/DAP/Arg_de-COase"/>
</dbReference>
<dbReference type="PANTHER" id="PTHR43727">
    <property type="entry name" value="DIAMINOPIMELATE DECARBOXYLASE"/>
    <property type="match status" value="1"/>
</dbReference>
<evidence type="ECO:0000256" key="7">
    <source>
        <dbReference type="RuleBase" id="RU003738"/>
    </source>
</evidence>
<evidence type="ECO:0000256" key="3">
    <source>
        <dbReference type="ARBA" id="ARBA00022898"/>
    </source>
</evidence>
<evidence type="ECO:0000313" key="10">
    <source>
        <dbReference type="EMBL" id="MBM7584410.1"/>
    </source>
</evidence>
<comment type="caution">
    <text evidence="10">The sequence shown here is derived from an EMBL/GenBank/DDBJ whole genome shotgun (WGS) entry which is preliminary data.</text>
</comment>
<dbReference type="InterPro" id="IPR022643">
    <property type="entry name" value="De-COase2_C"/>
</dbReference>
<dbReference type="InterPro" id="IPR009006">
    <property type="entry name" value="Ala_racemase/Decarboxylase_C"/>
</dbReference>
<dbReference type="HAMAP" id="MF_02120">
    <property type="entry name" value="LysA"/>
    <property type="match status" value="1"/>
</dbReference>
<keyword evidence="5" id="KW-0028">Amino-acid biosynthesis</keyword>
<comment type="function">
    <text evidence="5">Specifically catalyzes the decarboxylation of meso-diaminopimelate (meso-DAP) to L-lysine.</text>
</comment>
<keyword evidence="4 5" id="KW-0456">Lyase</keyword>
<dbReference type="Pfam" id="PF00278">
    <property type="entry name" value="Orn_DAP_Arg_deC"/>
    <property type="match status" value="1"/>
</dbReference>
<feature type="modified residue" description="N6-(pyridoxal phosphate)lysine" evidence="5">
    <location>
        <position position="66"/>
    </location>
</feature>
<evidence type="ECO:0000259" key="8">
    <source>
        <dbReference type="Pfam" id="PF00278"/>
    </source>
</evidence>
<comment type="pathway">
    <text evidence="5 7">Amino-acid biosynthesis; L-lysine biosynthesis via DAP pathway; L-lysine from DL-2,6-diaminopimelate: step 1/1.</text>
</comment>
<proteinExistence type="inferred from homology"/>
<keyword evidence="11" id="KW-1185">Reference proteome</keyword>
<accession>A0ABS2N994</accession>
<name>A0ABS2N994_9BACI</name>
<gene>
    <name evidence="5" type="primary">lysA</name>
    <name evidence="10" type="ORF">JOC86_000947</name>
</gene>
<evidence type="ECO:0000259" key="9">
    <source>
        <dbReference type="Pfam" id="PF02784"/>
    </source>
</evidence>
<feature type="binding site" evidence="5">
    <location>
        <position position="248"/>
    </location>
    <ligand>
        <name>pyridoxal 5'-phosphate</name>
        <dbReference type="ChEBI" id="CHEBI:597326"/>
    </ligand>
</feature>
<feature type="binding site" evidence="5">
    <location>
        <position position="293"/>
    </location>
    <ligand>
        <name>substrate</name>
    </ligand>
</feature>
<sequence length="435" mass="48532">MHFYGTAKINEKDHLEIGGVDVVELAKEYGTPLYVYDVALIKERARGFKQTFEKLGVQAQVAYASKAFSSVAIFELMKMEGLSLDVVSGGELYTAIKAGYPRERIHFHGNNKSESELRMALEHEIGCIVVDNFLELHTLMKLTEEYKQNIDILIRVTPGIEAHTHDYILTGQEDSKFGFDLAGGQAEEALLMAKDSRYLNVLGLHCHIGSQIFETTGFVLAAKKIMEKLSSWKEQYGYSPSVLNLGGGFGIRYTEDDDPIEPAQYVEEIIREVKKQVEHLNLTMPEIWIEPGRSLVGDAGTTLYTVGSSKEVPNIRKYLAIDGGMSDNIRPALYDAKYEAVIANRINQPINETVSIAGKCCESGDMLIWDLPIAEASEGDILAVFCTGAYGYSMANNYNRLPRPAVIFVENGEAKLVIRKETYEDLVKLDLPYNN</sequence>
<feature type="binding site" evidence="5">
    <location>
        <position position="330"/>
    </location>
    <ligand>
        <name>substrate</name>
    </ligand>
</feature>
<dbReference type="PRINTS" id="PR01181">
    <property type="entry name" value="DAPDCRBXLASE"/>
</dbReference>
<dbReference type="PROSITE" id="PS00879">
    <property type="entry name" value="ODR_DC_2_2"/>
    <property type="match status" value="1"/>
</dbReference>
<comment type="catalytic activity">
    <reaction evidence="5 7">
        <text>meso-2,6-diaminopimelate + H(+) = L-lysine + CO2</text>
        <dbReference type="Rhea" id="RHEA:15101"/>
        <dbReference type="ChEBI" id="CHEBI:15378"/>
        <dbReference type="ChEBI" id="CHEBI:16526"/>
        <dbReference type="ChEBI" id="CHEBI:32551"/>
        <dbReference type="ChEBI" id="CHEBI:57791"/>
        <dbReference type="EC" id="4.1.1.20"/>
    </reaction>
</comment>
<dbReference type="Gene3D" id="3.20.20.10">
    <property type="entry name" value="Alanine racemase"/>
    <property type="match status" value="1"/>
</dbReference>
<dbReference type="NCBIfam" id="TIGR01048">
    <property type="entry name" value="lysA"/>
    <property type="match status" value="1"/>
</dbReference>
<evidence type="ECO:0000313" key="11">
    <source>
        <dbReference type="Proteomes" id="UP001646157"/>
    </source>
</evidence>
<dbReference type="EMBL" id="JAFBDZ010000001">
    <property type="protein sequence ID" value="MBM7584410.1"/>
    <property type="molecule type" value="Genomic_DNA"/>
</dbReference>
<keyword evidence="5 7" id="KW-0457">Lysine biosynthesis</keyword>
<feature type="domain" description="Orn/DAP/Arg decarboxylase 2 N-terminal" evidence="9">
    <location>
        <begin position="40"/>
        <end position="296"/>
    </location>
</feature>
<dbReference type="Gene3D" id="2.40.37.10">
    <property type="entry name" value="Lyase, Ornithine Decarboxylase, Chain A, domain 1"/>
    <property type="match status" value="1"/>
</dbReference>
<dbReference type="InterPro" id="IPR022644">
    <property type="entry name" value="De-COase2_N"/>
</dbReference>
<dbReference type="InterPro" id="IPR022657">
    <property type="entry name" value="De-COase2_CS"/>
</dbReference>
<dbReference type="GO" id="GO:0008836">
    <property type="term" value="F:diaminopimelate decarboxylase activity"/>
    <property type="evidence" value="ECO:0007669"/>
    <property type="project" value="UniProtKB-EC"/>
</dbReference>
<dbReference type="PRINTS" id="PR01179">
    <property type="entry name" value="ODADCRBXLASE"/>
</dbReference>
<dbReference type="InterPro" id="IPR029066">
    <property type="entry name" value="PLP-binding_barrel"/>
</dbReference>
<feature type="binding site" evidence="5">
    <location>
        <position position="390"/>
    </location>
    <ligand>
        <name>pyridoxal 5'-phosphate</name>
        <dbReference type="ChEBI" id="CHEBI:597326"/>
    </ligand>
</feature>
<evidence type="ECO:0000256" key="5">
    <source>
        <dbReference type="HAMAP-Rule" id="MF_02120"/>
    </source>
</evidence>
<evidence type="ECO:0000256" key="1">
    <source>
        <dbReference type="ARBA" id="ARBA00001933"/>
    </source>
</evidence>
<keyword evidence="3 5" id="KW-0663">Pyridoxal phosphate</keyword>
<comment type="cofactor">
    <cofactor evidence="1 5 7">
        <name>pyridoxal 5'-phosphate</name>
        <dbReference type="ChEBI" id="CHEBI:597326"/>
    </cofactor>
</comment>
<comment type="subunit">
    <text evidence="5">Homodimer.</text>
</comment>
<feature type="binding site" evidence="5">
    <location>
        <position position="362"/>
    </location>
    <ligand>
        <name>substrate</name>
    </ligand>
</feature>
<evidence type="ECO:0000256" key="6">
    <source>
        <dbReference type="NCBIfam" id="TIGR01048"/>
    </source>
</evidence>
<keyword evidence="2 5" id="KW-0210">Decarboxylase</keyword>
<comment type="similarity">
    <text evidence="5">Belongs to the Orn/Lys/Arg decarboxylase class-II family. LysA subfamily.</text>
</comment>
<feature type="domain" description="Orn/DAP/Arg decarboxylase 2 C-terminal" evidence="8">
    <location>
        <begin position="33"/>
        <end position="388"/>
    </location>
</feature>
<feature type="binding site" evidence="5">
    <location>
        <position position="334"/>
    </location>
    <ligand>
        <name>substrate</name>
    </ligand>
</feature>
<dbReference type="EC" id="4.1.1.20" evidence="5 6"/>
<dbReference type="PANTHER" id="PTHR43727:SF2">
    <property type="entry name" value="GROUP IV DECARBOXYLASE"/>
    <property type="match status" value="1"/>
</dbReference>
<dbReference type="Pfam" id="PF02784">
    <property type="entry name" value="Orn_Arg_deC_N"/>
    <property type="match status" value="1"/>
</dbReference>
<dbReference type="Proteomes" id="UP001646157">
    <property type="component" value="Unassembled WGS sequence"/>
</dbReference>
<dbReference type="SUPFAM" id="SSF51419">
    <property type="entry name" value="PLP-binding barrel"/>
    <property type="match status" value="1"/>
</dbReference>
<dbReference type="RefSeq" id="WP_205168571.1">
    <property type="nucleotide sequence ID" value="NZ_JAFBDZ010000001.1"/>
</dbReference>
<feature type="binding site" evidence="5">
    <location>
        <begin position="290"/>
        <end position="293"/>
    </location>
    <ligand>
        <name>pyridoxal 5'-phosphate</name>
        <dbReference type="ChEBI" id="CHEBI:597326"/>
    </ligand>
</feature>
<organism evidence="10 11">
    <name type="scientific">Rossellomorea pakistanensis</name>
    <dbReference type="NCBI Taxonomy" id="992288"/>
    <lineage>
        <taxon>Bacteria</taxon>
        <taxon>Bacillati</taxon>
        <taxon>Bacillota</taxon>
        <taxon>Bacilli</taxon>
        <taxon>Bacillales</taxon>
        <taxon>Bacillaceae</taxon>
        <taxon>Rossellomorea</taxon>
    </lineage>
</organism>
<dbReference type="SUPFAM" id="SSF50621">
    <property type="entry name" value="Alanine racemase C-terminal domain-like"/>
    <property type="match status" value="1"/>
</dbReference>
<evidence type="ECO:0000256" key="2">
    <source>
        <dbReference type="ARBA" id="ARBA00022793"/>
    </source>
</evidence>
<protein>
    <recommendedName>
        <fullName evidence="5 6">Diaminopimelate decarboxylase</fullName>
        <shortName evidence="5">DAP decarboxylase</shortName>
        <shortName evidence="5">DAPDC</shortName>
        <ecNumber evidence="5 6">4.1.1.20</ecNumber>
    </recommendedName>
</protein>
<feature type="binding site" evidence="5">
    <location>
        <position position="390"/>
    </location>
    <ligand>
        <name>substrate</name>
    </ligand>
</feature>
<dbReference type="InterPro" id="IPR002986">
    <property type="entry name" value="DAP_deCOOHase_LysA"/>
</dbReference>
<dbReference type="CDD" id="cd06828">
    <property type="entry name" value="PLPDE_III_DapDC"/>
    <property type="match status" value="1"/>
</dbReference>